<protein>
    <submittedName>
        <fullName evidence="2">Inhibitor of the pro-sigma K processing machinery</fullName>
    </submittedName>
</protein>
<feature type="transmembrane region" description="Helical" evidence="1">
    <location>
        <begin position="37"/>
        <end position="60"/>
    </location>
</feature>
<dbReference type="RefSeq" id="WP_204420205.1">
    <property type="nucleotide sequence ID" value="NZ_JAFBED010000020.1"/>
</dbReference>
<evidence type="ECO:0000256" key="1">
    <source>
        <dbReference type="SAM" id="Phobius"/>
    </source>
</evidence>
<evidence type="ECO:0000313" key="2">
    <source>
        <dbReference type="EMBL" id="MBM7622432.1"/>
    </source>
</evidence>
<dbReference type="Pfam" id="PF07441">
    <property type="entry name" value="BofA"/>
    <property type="match status" value="1"/>
</dbReference>
<dbReference type="Proteomes" id="UP000737402">
    <property type="component" value="Unassembled WGS sequence"/>
</dbReference>
<feature type="transmembrane region" description="Helical" evidence="1">
    <location>
        <begin position="6"/>
        <end position="25"/>
    </location>
</feature>
<name>A0ABS2P632_9BACI</name>
<gene>
    <name evidence="2" type="ORF">JOC95_004350</name>
</gene>
<keyword evidence="1" id="KW-0812">Transmembrane</keyword>
<dbReference type="NCBIfam" id="TIGR02862">
    <property type="entry name" value="spore_BofA"/>
    <property type="match status" value="1"/>
</dbReference>
<keyword evidence="3" id="KW-1185">Reference proteome</keyword>
<keyword evidence="1" id="KW-1133">Transmembrane helix</keyword>
<accession>A0ABS2P632</accession>
<reference evidence="2 3" key="1">
    <citation type="submission" date="2021-01" db="EMBL/GenBank/DDBJ databases">
        <title>Genomic Encyclopedia of Type Strains, Phase IV (KMG-IV): sequencing the most valuable type-strain genomes for metagenomic binning, comparative biology and taxonomic classification.</title>
        <authorList>
            <person name="Goeker M."/>
        </authorList>
    </citation>
    <scope>NUCLEOTIDE SEQUENCE [LARGE SCALE GENOMIC DNA]</scope>
    <source>
        <strain evidence="2 3">DSM 25879</strain>
    </source>
</reference>
<comment type="caution">
    <text evidence="2">The sequence shown here is derived from an EMBL/GenBank/DDBJ whole genome shotgun (WGS) entry which is preliminary data.</text>
</comment>
<feature type="transmembrane region" description="Helical" evidence="1">
    <location>
        <begin position="66"/>
        <end position="87"/>
    </location>
</feature>
<evidence type="ECO:0000313" key="3">
    <source>
        <dbReference type="Proteomes" id="UP000737402"/>
    </source>
</evidence>
<sequence>MQPLIVIGVIGALILLVLIVGTPLKPLRFVGQTAIKIMIGALFLFFLNAFGNSMGIHVPINFATSAISGVLGIPGVAALVIIQMYIIQ</sequence>
<keyword evidence="1" id="KW-0472">Membrane</keyword>
<organism evidence="2 3">
    <name type="scientific">Sutcliffiella tianshenii</name>
    <dbReference type="NCBI Taxonomy" id="1463404"/>
    <lineage>
        <taxon>Bacteria</taxon>
        <taxon>Bacillati</taxon>
        <taxon>Bacillota</taxon>
        <taxon>Bacilli</taxon>
        <taxon>Bacillales</taxon>
        <taxon>Bacillaceae</taxon>
        <taxon>Sutcliffiella</taxon>
    </lineage>
</organism>
<proteinExistence type="predicted"/>
<dbReference type="EMBL" id="JAFBED010000020">
    <property type="protein sequence ID" value="MBM7622432.1"/>
    <property type="molecule type" value="Genomic_DNA"/>
</dbReference>
<dbReference type="InterPro" id="IPR010001">
    <property type="entry name" value="BofA"/>
</dbReference>